<dbReference type="GO" id="GO:0047617">
    <property type="term" value="F:fatty acyl-CoA hydrolase activity"/>
    <property type="evidence" value="ECO:0007669"/>
    <property type="project" value="TreeGrafter"/>
</dbReference>
<dbReference type="InterPro" id="IPR050563">
    <property type="entry name" value="4-hydroxybenzoyl-CoA_TE"/>
</dbReference>
<sequence>MNNQPNQPMETEAVYHHRLPIQIRFNDVDRYGHVNNNAYFAYYDLGKQEYLQNVLKVDYRSSEIVPVIANINADFIFPIFYGDEIVIETRVSHIGTKSFTLQQRALNLKTNLVVCQCTTVMVCFNLKTQESAEMPTNYREAIEHFEG</sequence>
<dbReference type="AlphaFoldDB" id="J9FT75"/>
<dbReference type="Pfam" id="PF13279">
    <property type="entry name" value="4HBT_2"/>
    <property type="match status" value="1"/>
</dbReference>
<comment type="similarity">
    <text evidence="1">Belongs to the 4-hydroxybenzoyl-CoA thioesterase family.</text>
</comment>
<dbReference type="CDD" id="cd00586">
    <property type="entry name" value="4HBT"/>
    <property type="match status" value="1"/>
</dbReference>
<evidence type="ECO:0000313" key="3">
    <source>
        <dbReference type="EMBL" id="EJW98156.1"/>
    </source>
</evidence>
<dbReference type="InterPro" id="IPR029069">
    <property type="entry name" value="HotDog_dom_sf"/>
</dbReference>
<keyword evidence="2 3" id="KW-0378">Hydrolase</keyword>
<name>J9FT75_9ZZZZ</name>
<dbReference type="PANTHER" id="PTHR31793:SF27">
    <property type="entry name" value="NOVEL THIOESTERASE SUPERFAMILY DOMAIN AND SAPOSIN A-TYPE DOMAIN CONTAINING PROTEIN (0610012H03RIK)"/>
    <property type="match status" value="1"/>
</dbReference>
<reference evidence="3" key="1">
    <citation type="journal article" date="2012" name="PLoS ONE">
        <title>Gene sets for utilization of primary and secondary nutrition supplies in the distal gut of endangered iberian lynx.</title>
        <authorList>
            <person name="Alcaide M."/>
            <person name="Messina E."/>
            <person name="Richter M."/>
            <person name="Bargiela R."/>
            <person name="Peplies J."/>
            <person name="Huws S.A."/>
            <person name="Newbold C.J."/>
            <person name="Golyshin P.N."/>
            <person name="Simon M.A."/>
            <person name="Lopez G."/>
            <person name="Yakimov M.M."/>
            <person name="Ferrer M."/>
        </authorList>
    </citation>
    <scope>NUCLEOTIDE SEQUENCE</scope>
</reference>
<dbReference type="PANTHER" id="PTHR31793">
    <property type="entry name" value="4-HYDROXYBENZOYL-COA THIOESTERASE FAMILY MEMBER"/>
    <property type="match status" value="1"/>
</dbReference>
<dbReference type="SUPFAM" id="SSF54637">
    <property type="entry name" value="Thioesterase/thiol ester dehydrase-isomerase"/>
    <property type="match status" value="1"/>
</dbReference>
<dbReference type="EC" id="3.1.2.23" evidence="3"/>
<protein>
    <submittedName>
        <fullName evidence="3">Protein containing Thioesterase superfamily domain protein</fullName>
        <ecNumber evidence="3">3.1.2.23</ecNumber>
    </submittedName>
</protein>
<dbReference type="Gene3D" id="3.10.129.10">
    <property type="entry name" value="Hotdog Thioesterase"/>
    <property type="match status" value="1"/>
</dbReference>
<comment type="caution">
    <text evidence="3">The sequence shown here is derived from an EMBL/GenBank/DDBJ whole genome shotgun (WGS) entry which is preliminary data.</text>
</comment>
<proteinExistence type="inferred from homology"/>
<accession>J9FT75</accession>
<evidence type="ECO:0000256" key="1">
    <source>
        <dbReference type="ARBA" id="ARBA00005953"/>
    </source>
</evidence>
<evidence type="ECO:0000256" key="2">
    <source>
        <dbReference type="ARBA" id="ARBA00022801"/>
    </source>
</evidence>
<gene>
    <name evidence="3" type="ORF">EVA_13741</name>
</gene>
<organism evidence="3">
    <name type="scientific">gut metagenome</name>
    <dbReference type="NCBI Taxonomy" id="749906"/>
    <lineage>
        <taxon>unclassified sequences</taxon>
        <taxon>metagenomes</taxon>
        <taxon>organismal metagenomes</taxon>
    </lineage>
</organism>
<dbReference type="EMBL" id="AMCI01004410">
    <property type="protein sequence ID" value="EJW98156.1"/>
    <property type="molecule type" value="Genomic_DNA"/>
</dbReference>
<dbReference type="GO" id="GO:0018739">
    <property type="term" value="F:4-hydroxybenzoyl-CoA thioesterase activity"/>
    <property type="evidence" value="ECO:0007669"/>
    <property type="project" value="UniProtKB-EC"/>
</dbReference>